<evidence type="ECO:0000256" key="3">
    <source>
        <dbReference type="ARBA" id="ARBA00009225"/>
    </source>
</evidence>
<dbReference type="GO" id="GO:0005739">
    <property type="term" value="C:mitochondrion"/>
    <property type="evidence" value="ECO:0007669"/>
    <property type="project" value="TreeGrafter"/>
</dbReference>
<evidence type="ECO:0000256" key="6">
    <source>
        <dbReference type="ARBA" id="ARBA00022777"/>
    </source>
</evidence>
<feature type="domain" description="Hexokinase N-terminal" evidence="15">
    <location>
        <begin position="26"/>
        <end position="220"/>
    </location>
</feature>
<keyword evidence="7 14" id="KW-0067">ATP-binding</keyword>
<dbReference type="FunFam" id="3.40.367.20:FF:000005">
    <property type="entry name" value="Phosphotransferase"/>
    <property type="match status" value="1"/>
</dbReference>
<comment type="catalytic activity">
    <reaction evidence="10">
        <text>D-fructose + ATP = D-fructose 6-phosphate + ADP + H(+)</text>
        <dbReference type="Rhea" id="RHEA:16125"/>
        <dbReference type="ChEBI" id="CHEBI:15378"/>
        <dbReference type="ChEBI" id="CHEBI:30616"/>
        <dbReference type="ChEBI" id="CHEBI:37721"/>
        <dbReference type="ChEBI" id="CHEBI:61527"/>
        <dbReference type="ChEBI" id="CHEBI:456216"/>
        <dbReference type="EC" id="2.7.1.1"/>
    </reaction>
    <physiologicalReaction direction="left-to-right" evidence="10">
        <dbReference type="Rhea" id="RHEA:16126"/>
    </physiologicalReaction>
</comment>
<evidence type="ECO:0000256" key="7">
    <source>
        <dbReference type="ARBA" id="ARBA00022840"/>
    </source>
</evidence>
<gene>
    <name evidence="17" type="ORF">AFUS01_LOCUS46727</name>
</gene>
<accession>A0A8J2PUD0</accession>
<comment type="catalytic activity">
    <reaction evidence="12">
        <text>D-mannose + ATP = D-mannose 6-phosphate + ADP + H(+)</text>
        <dbReference type="Rhea" id="RHEA:11028"/>
        <dbReference type="ChEBI" id="CHEBI:4208"/>
        <dbReference type="ChEBI" id="CHEBI:15378"/>
        <dbReference type="ChEBI" id="CHEBI:30616"/>
        <dbReference type="ChEBI" id="CHEBI:58735"/>
        <dbReference type="ChEBI" id="CHEBI:456216"/>
        <dbReference type="EC" id="2.7.1.1"/>
    </reaction>
    <physiologicalReaction direction="left-to-right" evidence="12">
        <dbReference type="Rhea" id="RHEA:11029"/>
    </physiologicalReaction>
</comment>
<dbReference type="InterPro" id="IPR001312">
    <property type="entry name" value="Hexokinase"/>
</dbReference>
<keyword evidence="6 14" id="KW-0418">Kinase</keyword>
<evidence type="ECO:0000256" key="14">
    <source>
        <dbReference type="RuleBase" id="RU362007"/>
    </source>
</evidence>
<evidence type="ECO:0000313" key="18">
    <source>
        <dbReference type="Proteomes" id="UP000708208"/>
    </source>
</evidence>
<comment type="function">
    <text evidence="13">Catalyzes the phosphorylation of various hexoses to hexose 6-phosphate.</text>
</comment>
<dbReference type="EMBL" id="CAJVCH010571493">
    <property type="protein sequence ID" value="CAG7837645.1"/>
    <property type="molecule type" value="Genomic_DNA"/>
</dbReference>
<comment type="similarity">
    <text evidence="3 14">Belongs to the hexokinase family.</text>
</comment>
<name>A0A8J2PUD0_9HEXA</name>
<dbReference type="AlphaFoldDB" id="A0A8J2PUD0"/>
<sequence>MGPAVRNITSGPSMEILPEAKLEQANKLLGGLVLSDESVRKIREIFIDEINTGLDIHSEKKSCLQMANTYVPQLPDGSEEGEYLALDLGGTNFRVILLELNNGRQTKEIVKFYHIPDSLRLGTGVDLFDYLAECLHQFLEEHERLQDKFTVGFTFSFPMYQRSLSCGILVAWTKSFNCSGTVGEDAVQLLNNAIKKRGDLNLEVTAILNDTTGTLVQGAYLDKSTGIGLILGTGSNACYIEKADKVLSWEGERPADVSEVIIDLESGAFGDNGVLDFIKTEFDIQVDNNSLLVNSFTFEKYIAGKYLGELVRVILVRLHEEKLLFTGELPPKLLTKNTFTTRYVSFIEEDSINNKTENTKAILEEMEVDFDLEDVAVVKHVCFLATNRAAKLVSICLAYLLERMDRDNLVTIAVDGSLFQFHPRLRSLMETYIHSYAPKRKFALMMAEDGSGKGAVMVTAIASKLKQKK</sequence>
<dbReference type="Pfam" id="PF03727">
    <property type="entry name" value="Hexokinase_2"/>
    <property type="match status" value="1"/>
</dbReference>
<dbReference type="InterPro" id="IPR019807">
    <property type="entry name" value="Hexokinase_BS"/>
</dbReference>
<evidence type="ECO:0000256" key="9">
    <source>
        <dbReference type="ARBA" id="ARBA00044613"/>
    </source>
</evidence>
<dbReference type="PROSITE" id="PS00378">
    <property type="entry name" value="HEXOKINASE_1"/>
    <property type="match status" value="1"/>
</dbReference>
<keyword evidence="4 14" id="KW-0808">Transferase</keyword>
<proteinExistence type="inferred from homology"/>
<dbReference type="PANTHER" id="PTHR19443:SF54">
    <property type="entry name" value="PHOSPHOTRANSFERASE"/>
    <property type="match status" value="1"/>
</dbReference>
<dbReference type="EC" id="2.7.1.-" evidence="14"/>
<dbReference type="InterPro" id="IPR022673">
    <property type="entry name" value="Hexokinase_C"/>
</dbReference>
<comment type="pathway">
    <text evidence="2">Carbohydrate metabolism; hexose metabolism.</text>
</comment>
<dbReference type="GO" id="GO:0005536">
    <property type="term" value="F:D-glucose binding"/>
    <property type="evidence" value="ECO:0007669"/>
    <property type="project" value="InterPro"/>
</dbReference>
<evidence type="ECO:0000256" key="10">
    <source>
        <dbReference type="ARBA" id="ARBA00047905"/>
    </source>
</evidence>
<dbReference type="InterPro" id="IPR022672">
    <property type="entry name" value="Hexokinase_N"/>
</dbReference>
<keyword evidence="18" id="KW-1185">Reference proteome</keyword>
<dbReference type="GO" id="GO:0006006">
    <property type="term" value="P:glucose metabolic process"/>
    <property type="evidence" value="ECO:0007669"/>
    <property type="project" value="TreeGrafter"/>
</dbReference>
<dbReference type="GO" id="GO:0005524">
    <property type="term" value="F:ATP binding"/>
    <property type="evidence" value="ECO:0007669"/>
    <property type="project" value="UniProtKB-UniRule"/>
</dbReference>
<evidence type="ECO:0000256" key="13">
    <source>
        <dbReference type="ARBA" id="ARBA00059457"/>
    </source>
</evidence>
<reference evidence="17" key="1">
    <citation type="submission" date="2021-06" db="EMBL/GenBank/DDBJ databases">
        <authorList>
            <person name="Hodson N. C."/>
            <person name="Mongue J. A."/>
            <person name="Jaron S. K."/>
        </authorList>
    </citation>
    <scope>NUCLEOTIDE SEQUENCE</scope>
</reference>
<evidence type="ECO:0000256" key="11">
    <source>
        <dbReference type="ARBA" id="ARBA00048160"/>
    </source>
</evidence>
<evidence type="ECO:0000256" key="8">
    <source>
        <dbReference type="ARBA" id="ARBA00023152"/>
    </source>
</evidence>
<dbReference type="FunFam" id="3.30.420.40:FF:000095">
    <property type="entry name" value="Phosphotransferase"/>
    <property type="match status" value="1"/>
</dbReference>
<dbReference type="Pfam" id="PF00349">
    <property type="entry name" value="Hexokinase_1"/>
    <property type="match status" value="1"/>
</dbReference>
<keyword evidence="8 14" id="KW-0324">Glycolysis</keyword>
<dbReference type="GO" id="GO:0004340">
    <property type="term" value="F:glucokinase activity"/>
    <property type="evidence" value="ECO:0007669"/>
    <property type="project" value="TreeGrafter"/>
</dbReference>
<dbReference type="Proteomes" id="UP000708208">
    <property type="component" value="Unassembled WGS sequence"/>
</dbReference>
<comment type="catalytic activity">
    <reaction evidence="11">
        <text>D-glucose + ATP = D-glucose 6-phosphate + ADP + H(+)</text>
        <dbReference type="Rhea" id="RHEA:17825"/>
        <dbReference type="ChEBI" id="CHEBI:4167"/>
        <dbReference type="ChEBI" id="CHEBI:15378"/>
        <dbReference type="ChEBI" id="CHEBI:30616"/>
        <dbReference type="ChEBI" id="CHEBI:61548"/>
        <dbReference type="ChEBI" id="CHEBI:456216"/>
        <dbReference type="EC" id="2.7.1.1"/>
    </reaction>
    <physiologicalReaction direction="left-to-right" evidence="11">
        <dbReference type="Rhea" id="RHEA:17826"/>
    </physiologicalReaction>
</comment>
<dbReference type="GO" id="GO:0008865">
    <property type="term" value="F:fructokinase activity"/>
    <property type="evidence" value="ECO:0007669"/>
    <property type="project" value="TreeGrafter"/>
</dbReference>
<evidence type="ECO:0000256" key="1">
    <source>
        <dbReference type="ARBA" id="ARBA00004888"/>
    </source>
</evidence>
<dbReference type="UniPathway" id="UPA00242"/>
<comment type="caution">
    <text evidence="17">The sequence shown here is derived from an EMBL/GenBank/DDBJ whole genome shotgun (WGS) entry which is preliminary data.</text>
</comment>
<evidence type="ECO:0000256" key="2">
    <source>
        <dbReference type="ARBA" id="ARBA00005028"/>
    </source>
</evidence>
<dbReference type="PROSITE" id="PS51748">
    <property type="entry name" value="HEXOKINASE_2"/>
    <property type="match status" value="1"/>
</dbReference>
<evidence type="ECO:0000256" key="12">
    <source>
        <dbReference type="ARBA" id="ARBA00050361"/>
    </source>
</evidence>
<evidence type="ECO:0000259" key="15">
    <source>
        <dbReference type="Pfam" id="PF00349"/>
    </source>
</evidence>
<protein>
    <recommendedName>
        <fullName evidence="14">Phosphotransferase</fullName>
        <ecNumber evidence="14">2.7.1.-</ecNumber>
    </recommendedName>
</protein>
<evidence type="ECO:0000256" key="5">
    <source>
        <dbReference type="ARBA" id="ARBA00022741"/>
    </source>
</evidence>
<organism evidence="17 18">
    <name type="scientific">Allacma fusca</name>
    <dbReference type="NCBI Taxonomy" id="39272"/>
    <lineage>
        <taxon>Eukaryota</taxon>
        <taxon>Metazoa</taxon>
        <taxon>Ecdysozoa</taxon>
        <taxon>Arthropoda</taxon>
        <taxon>Hexapoda</taxon>
        <taxon>Collembola</taxon>
        <taxon>Symphypleona</taxon>
        <taxon>Sminthuridae</taxon>
        <taxon>Allacma</taxon>
    </lineage>
</organism>
<evidence type="ECO:0000259" key="16">
    <source>
        <dbReference type="Pfam" id="PF03727"/>
    </source>
</evidence>
<feature type="domain" description="Hexokinase C-terminal" evidence="16">
    <location>
        <begin position="227"/>
        <end position="460"/>
    </location>
</feature>
<dbReference type="GO" id="GO:0001678">
    <property type="term" value="P:intracellular glucose homeostasis"/>
    <property type="evidence" value="ECO:0007669"/>
    <property type="project" value="InterPro"/>
</dbReference>
<comment type="catalytic activity">
    <reaction evidence="9">
        <text>a D-hexose + ATP = a D-hexose 6-phosphate + ADP + H(+)</text>
        <dbReference type="Rhea" id="RHEA:22740"/>
        <dbReference type="ChEBI" id="CHEBI:4194"/>
        <dbReference type="ChEBI" id="CHEBI:15378"/>
        <dbReference type="ChEBI" id="CHEBI:30616"/>
        <dbReference type="ChEBI" id="CHEBI:229467"/>
        <dbReference type="ChEBI" id="CHEBI:456216"/>
        <dbReference type="EC" id="2.7.1.1"/>
    </reaction>
    <physiologicalReaction direction="left-to-right" evidence="9">
        <dbReference type="Rhea" id="RHEA:22741"/>
    </physiologicalReaction>
</comment>
<dbReference type="OrthoDB" id="419537at2759"/>
<dbReference type="GO" id="GO:0006096">
    <property type="term" value="P:glycolytic process"/>
    <property type="evidence" value="ECO:0007669"/>
    <property type="project" value="UniProtKB-UniPathway"/>
</dbReference>
<dbReference type="UniPathway" id="UPA00109">
    <property type="reaction ID" value="UER00180"/>
</dbReference>
<dbReference type="GO" id="GO:0005829">
    <property type="term" value="C:cytosol"/>
    <property type="evidence" value="ECO:0007669"/>
    <property type="project" value="TreeGrafter"/>
</dbReference>
<evidence type="ECO:0000313" key="17">
    <source>
        <dbReference type="EMBL" id="CAG7837645.1"/>
    </source>
</evidence>
<keyword evidence="5 14" id="KW-0547">Nucleotide-binding</keyword>
<comment type="pathway">
    <text evidence="1">Carbohydrate degradation; glycolysis; D-glyceraldehyde 3-phosphate and glycerone phosphate from D-glucose: step 1/4.</text>
</comment>
<dbReference type="PANTHER" id="PTHR19443">
    <property type="entry name" value="HEXOKINASE"/>
    <property type="match status" value="1"/>
</dbReference>
<evidence type="ECO:0000256" key="4">
    <source>
        <dbReference type="ARBA" id="ARBA00022679"/>
    </source>
</evidence>